<evidence type="ECO:0000256" key="3">
    <source>
        <dbReference type="SAM" id="Coils"/>
    </source>
</evidence>
<reference evidence="6" key="1">
    <citation type="submission" date="2011-10" db="EMBL/GenBank/DDBJ databases">
        <authorList>
            <consortium name="Soft-shell Turtle Genome Consortium"/>
        </authorList>
    </citation>
    <scope>NUCLEOTIDE SEQUENCE [LARGE SCALE GENOMIC DNA]</scope>
    <source>
        <strain evidence="6">Daiwa-1</strain>
    </source>
</reference>
<name>K7G0Z3_PELSI</name>
<dbReference type="Gene3D" id="1.20.5.1160">
    <property type="entry name" value="Vasodilator-stimulated phosphoprotein"/>
    <property type="match status" value="1"/>
</dbReference>
<dbReference type="EMBL" id="AGCU01177741">
    <property type="status" value="NOT_ANNOTATED_CDS"/>
    <property type="molecule type" value="Genomic_DNA"/>
</dbReference>
<dbReference type="GO" id="GO:0005198">
    <property type="term" value="F:structural molecule activity"/>
    <property type="evidence" value="ECO:0007669"/>
    <property type="project" value="InterPro"/>
</dbReference>
<dbReference type="InterPro" id="IPR039008">
    <property type="entry name" value="IF_rod_dom"/>
</dbReference>
<keyword evidence="2 3" id="KW-0175">Coiled coil</keyword>
<evidence type="ECO:0000313" key="5">
    <source>
        <dbReference type="Ensembl" id="ENSPSIP00000013953.1"/>
    </source>
</evidence>
<sequence length="229" mass="25819">SSARLETEQAVCDSVQKDTQGLRKITEDTNFLRTKLELELEGLREELAHLRKSHQEEVEALMALIASSDVTVEVDNPQRQGLGESIARIRKQYENVADQNRADAEQWYKDKFDTLTQEANANTQVLEEAKSELAELRRQLQGPAEGAVLCSAPRQVDTLERALKDTEGRYAEELAKLNQVVGKLQHELGACRADLERQARDYEALLDVKSKLENEIGQYSQLIEGVVAR</sequence>
<reference evidence="5" key="3">
    <citation type="submission" date="2025-08" db="UniProtKB">
        <authorList>
            <consortium name="Ensembl"/>
        </authorList>
    </citation>
    <scope>IDENTIFICATION</scope>
</reference>
<dbReference type="STRING" id="13735.ENSPSIP00000013953"/>
<proteinExistence type="predicted"/>
<dbReference type="Ensembl" id="ENSPSIT00000014018.1">
    <property type="protein sequence ID" value="ENSPSIP00000013953.1"/>
    <property type="gene ID" value="ENSPSIG00000012506.1"/>
</dbReference>
<evidence type="ECO:0000259" key="4">
    <source>
        <dbReference type="PROSITE" id="PS51842"/>
    </source>
</evidence>
<organism evidence="5 6">
    <name type="scientific">Pelodiscus sinensis</name>
    <name type="common">Chinese softshell turtle</name>
    <name type="synonym">Trionyx sinensis</name>
    <dbReference type="NCBI Taxonomy" id="13735"/>
    <lineage>
        <taxon>Eukaryota</taxon>
        <taxon>Metazoa</taxon>
        <taxon>Chordata</taxon>
        <taxon>Craniata</taxon>
        <taxon>Vertebrata</taxon>
        <taxon>Euteleostomi</taxon>
        <taxon>Archelosauria</taxon>
        <taxon>Testudinata</taxon>
        <taxon>Testudines</taxon>
        <taxon>Cryptodira</taxon>
        <taxon>Trionychia</taxon>
        <taxon>Trionychidae</taxon>
        <taxon>Pelodiscus</taxon>
    </lineage>
</organism>
<dbReference type="SMART" id="SM01391">
    <property type="entry name" value="Filament"/>
    <property type="match status" value="1"/>
</dbReference>
<dbReference type="Proteomes" id="UP000007267">
    <property type="component" value="Unassembled WGS sequence"/>
</dbReference>
<dbReference type="AlphaFoldDB" id="K7G0Z3"/>
<dbReference type="eggNOG" id="ENOG502R8RF">
    <property type="taxonomic scope" value="Eukaryota"/>
</dbReference>
<keyword evidence="6" id="KW-1185">Reference proteome</keyword>
<accession>K7G0Z3</accession>
<evidence type="ECO:0000256" key="1">
    <source>
        <dbReference type="ARBA" id="ARBA00022754"/>
    </source>
</evidence>
<dbReference type="GeneTree" id="ENSGT00950000182969"/>
<keyword evidence="1" id="KW-0403">Intermediate filament</keyword>
<dbReference type="EMBL" id="AGCU01177740">
    <property type="status" value="NOT_ANNOTATED_CDS"/>
    <property type="molecule type" value="Genomic_DNA"/>
</dbReference>
<reference evidence="6" key="2">
    <citation type="journal article" date="2013" name="Nat. Genet.">
        <title>The draft genomes of soft-shell turtle and green sea turtle yield insights into the development and evolution of the turtle-specific body plan.</title>
        <authorList>
            <person name="Wang Z."/>
            <person name="Pascual-Anaya J."/>
            <person name="Zadissa A."/>
            <person name="Li W."/>
            <person name="Niimura Y."/>
            <person name="Huang Z."/>
            <person name="Li C."/>
            <person name="White S."/>
            <person name="Xiong Z."/>
            <person name="Fang D."/>
            <person name="Wang B."/>
            <person name="Ming Y."/>
            <person name="Chen Y."/>
            <person name="Zheng Y."/>
            <person name="Kuraku S."/>
            <person name="Pignatelli M."/>
            <person name="Herrero J."/>
            <person name="Beal K."/>
            <person name="Nozawa M."/>
            <person name="Li Q."/>
            <person name="Wang J."/>
            <person name="Zhang H."/>
            <person name="Yu L."/>
            <person name="Shigenobu S."/>
            <person name="Wang J."/>
            <person name="Liu J."/>
            <person name="Flicek P."/>
            <person name="Searle S."/>
            <person name="Wang J."/>
            <person name="Kuratani S."/>
            <person name="Yin Y."/>
            <person name="Aken B."/>
            <person name="Zhang G."/>
            <person name="Irie N."/>
        </authorList>
    </citation>
    <scope>NUCLEOTIDE SEQUENCE [LARGE SCALE GENOMIC DNA]</scope>
    <source>
        <strain evidence="6">Daiwa-1</strain>
    </source>
</reference>
<dbReference type="Gene3D" id="1.20.5.170">
    <property type="match status" value="1"/>
</dbReference>
<dbReference type="FunFam" id="1.20.5.500:FF:000001">
    <property type="entry name" value="Type II keratin 23"/>
    <property type="match status" value="1"/>
</dbReference>
<dbReference type="GO" id="GO:0005882">
    <property type="term" value="C:intermediate filament"/>
    <property type="evidence" value="ECO:0007669"/>
    <property type="project" value="UniProtKB-KW"/>
</dbReference>
<dbReference type="InterPro" id="IPR002957">
    <property type="entry name" value="Keratin_I"/>
</dbReference>
<dbReference type="PANTHER" id="PTHR23239:SF358">
    <property type="entry name" value="KERATIN, TYPE I CYTOSKELETAL 18"/>
    <property type="match status" value="1"/>
</dbReference>
<dbReference type="HOGENOM" id="CLU_012560_2_0_1"/>
<dbReference type="PROSITE" id="PS51842">
    <property type="entry name" value="IF_ROD_2"/>
    <property type="match status" value="1"/>
</dbReference>
<feature type="domain" description="IF rod" evidence="4">
    <location>
        <begin position="1"/>
        <end position="229"/>
    </location>
</feature>
<feature type="coiled-coil region" evidence="3">
    <location>
        <begin position="33"/>
        <end position="64"/>
    </location>
</feature>
<dbReference type="OMA" id="HELGACR"/>
<evidence type="ECO:0000256" key="2">
    <source>
        <dbReference type="ARBA" id="ARBA00023054"/>
    </source>
</evidence>
<dbReference type="Pfam" id="PF00038">
    <property type="entry name" value="Filament"/>
    <property type="match status" value="1"/>
</dbReference>
<dbReference type="SUPFAM" id="SSF64593">
    <property type="entry name" value="Intermediate filament protein, coiled coil region"/>
    <property type="match status" value="1"/>
</dbReference>
<dbReference type="PANTHER" id="PTHR23239">
    <property type="entry name" value="INTERMEDIATE FILAMENT"/>
    <property type="match status" value="1"/>
</dbReference>
<evidence type="ECO:0000313" key="6">
    <source>
        <dbReference type="Proteomes" id="UP000007267"/>
    </source>
</evidence>
<dbReference type="PRINTS" id="PR01248">
    <property type="entry name" value="TYPE1KERATIN"/>
</dbReference>
<protein>
    <recommendedName>
        <fullName evidence="4">IF rod domain-containing protein</fullName>
    </recommendedName>
</protein>
<reference evidence="5" key="4">
    <citation type="submission" date="2025-09" db="UniProtKB">
        <authorList>
            <consortium name="Ensembl"/>
        </authorList>
    </citation>
    <scope>IDENTIFICATION</scope>
</reference>
<feature type="coiled-coil region" evidence="3">
    <location>
        <begin position="119"/>
        <end position="215"/>
    </location>
</feature>
<dbReference type="Gene3D" id="1.20.5.500">
    <property type="entry name" value="Single helix bin"/>
    <property type="match status" value="1"/>
</dbReference>